<dbReference type="Proteomes" id="UP001178507">
    <property type="component" value="Unassembled WGS sequence"/>
</dbReference>
<protein>
    <submittedName>
        <fullName evidence="1">Uncharacterized protein</fullName>
    </submittedName>
</protein>
<feature type="non-terminal residue" evidence="1">
    <location>
        <position position="1"/>
    </location>
</feature>
<gene>
    <name evidence="1" type="ORF">EVOR1521_LOCUS3762</name>
</gene>
<accession>A0AA36HSB3</accession>
<proteinExistence type="predicted"/>
<name>A0AA36HSB3_9DINO</name>
<comment type="caution">
    <text evidence="1">The sequence shown here is derived from an EMBL/GenBank/DDBJ whole genome shotgun (WGS) entry which is preliminary data.</text>
</comment>
<dbReference type="AlphaFoldDB" id="A0AA36HSB3"/>
<feature type="non-terminal residue" evidence="1">
    <location>
        <position position="116"/>
    </location>
</feature>
<dbReference type="EMBL" id="CAUJNA010000233">
    <property type="protein sequence ID" value="CAJ1374136.1"/>
    <property type="molecule type" value="Genomic_DNA"/>
</dbReference>
<reference evidence="1" key="1">
    <citation type="submission" date="2023-08" db="EMBL/GenBank/DDBJ databases">
        <authorList>
            <person name="Chen Y."/>
            <person name="Shah S."/>
            <person name="Dougan E. K."/>
            <person name="Thang M."/>
            <person name="Chan C."/>
        </authorList>
    </citation>
    <scope>NUCLEOTIDE SEQUENCE</scope>
</reference>
<organism evidence="1 2">
    <name type="scientific">Effrenium voratum</name>
    <dbReference type="NCBI Taxonomy" id="2562239"/>
    <lineage>
        <taxon>Eukaryota</taxon>
        <taxon>Sar</taxon>
        <taxon>Alveolata</taxon>
        <taxon>Dinophyceae</taxon>
        <taxon>Suessiales</taxon>
        <taxon>Symbiodiniaceae</taxon>
        <taxon>Effrenium</taxon>
    </lineage>
</organism>
<evidence type="ECO:0000313" key="2">
    <source>
        <dbReference type="Proteomes" id="UP001178507"/>
    </source>
</evidence>
<keyword evidence="2" id="KW-1185">Reference proteome</keyword>
<sequence length="116" mass="13255">RRVAQLRAELHREELWCDLLGAREAAAKRRGQDFRRGEIHAQAVAATLVDVWKRFQSTQANADEFVSTLHCAWPPGRGARPSKSLCQAAHTQLPFCIEDCERRTAAQLAWLRMYPK</sequence>
<evidence type="ECO:0000313" key="1">
    <source>
        <dbReference type="EMBL" id="CAJ1374136.1"/>
    </source>
</evidence>